<sequence>MGGAGIILGLIGAVCLGVVLLSDKFDNLATKNKYKAEAKKVEQLKVDNLNRKESIEEKNQLHKRELYDLLKAVQTHHEIADYSFENINNLTKLTVIANHINKPGANAISLDDNFFLYPIFYSDDMPSDLGKKITNLIPYIASRLMYYNRESIDSGSIRIHFESFSINSSVINEKQKLAWFYTYKIMKVFHPLRDLNTSFKLFDCFVPNYSFRDLHEFEDKYSLNSIPNTLNESVKDYSETTLKLYEDILSDASEMPSFDSWSEEYRLDLQYTEHIPYESSVKRLKDILQEETLSGFTQRDKVLSHVGALLEDFTFDKNN</sequence>
<evidence type="ECO:0000313" key="1">
    <source>
        <dbReference type="EMBL" id="MDT2404406.1"/>
    </source>
</evidence>
<dbReference type="EMBL" id="JARPWH010000102">
    <property type="protein sequence ID" value="MDT2404406.1"/>
    <property type="molecule type" value="Genomic_DNA"/>
</dbReference>
<comment type="caution">
    <text evidence="1">The sequence shown here is derived from an EMBL/GenBank/DDBJ whole genome shotgun (WGS) entry which is preliminary data.</text>
</comment>
<dbReference type="AlphaFoldDB" id="A0AAW8S1T0"/>
<dbReference type="Proteomes" id="UP001260773">
    <property type="component" value="Unassembled WGS sequence"/>
</dbReference>
<protein>
    <submittedName>
        <fullName evidence="1">Uncharacterized protein</fullName>
    </submittedName>
</protein>
<accession>A0AAW8S1T0</accession>
<name>A0AAW8S1T0_ENTAV</name>
<reference evidence="1" key="1">
    <citation type="submission" date="2023-03" db="EMBL/GenBank/DDBJ databases">
        <authorList>
            <person name="Shen W."/>
            <person name="Cai J."/>
        </authorList>
    </citation>
    <scope>NUCLEOTIDE SEQUENCE</scope>
    <source>
        <strain evidence="1">P33-2</strain>
    </source>
</reference>
<evidence type="ECO:0000313" key="2">
    <source>
        <dbReference type="Proteomes" id="UP001260773"/>
    </source>
</evidence>
<gene>
    <name evidence="1" type="ORF">P7D43_18735</name>
</gene>
<organism evidence="1 2">
    <name type="scientific">Enterococcus avium</name>
    <name type="common">Streptococcus avium</name>
    <dbReference type="NCBI Taxonomy" id="33945"/>
    <lineage>
        <taxon>Bacteria</taxon>
        <taxon>Bacillati</taxon>
        <taxon>Bacillota</taxon>
        <taxon>Bacilli</taxon>
        <taxon>Lactobacillales</taxon>
        <taxon>Enterococcaceae</taxon>
        <taxon>Enterococcus</taxon>
    </lineage>
</organism>
<dbReference type="RefSeq" id="WP_311820705.1">
    <property type="nucleotide sequence ID" value="NZ_JARPWH010000102.1"/>
</dbReference>
<proteinExistence type="predicted"/>